<dbReference type="InterPro" id="IPR054734">
    <property type="entry name" value="PqqF-like_C_4"/>
</dbReference>
<feature type="domain" description="Peptidase M16 N-terminal" evidence="10">
    <location>
        <begin position="81"/>
        <end position="206"/>
    </location>
</feature>
<reference evidence="15" key="1">
    <citation type="journal article" date="2023" name="Commun. Biol.">
        <title>Genome analysis of Parmales, the sister group of diatoms, reveals the evolutionary specialization of diatoms from phago-mixotrophs to photoautotrophs.</title>
        <authorList>
            <person name="Ban H."/>
            <person name="Sato S."/>
            <person name="Yoshikawa S."/>
            <person name="Yamada K."/>
            <person name="Nakamura Y."/>
            <person name="Ichinomiya M."/>
            <person name="Sato N."/>
            <person name="Blanc-Mathieu R."/>
            <person name="Endo H."/>
            <person name="Kuwata A."/>
            <person name="Ogata H."/>
        </authorList>
    </citation>
    <scope>NUCLEOTIDE SEQUENCE [LARGE SCALE GENOMIC DNA]</scope>
    <source>
        <strain evidence="15">NIES 3699</strain>
    </source>
</reference>
<feature type="domain" description="Peptidase M16 C-terminal" evidence="11">
    <location>
        <begin position="256"/>
        <end position="430"/>
    </location>
</feature>
<proteinExistence type="inferred from homology"/>
<dbReference type="FunFam" id="3.30.830.10:FF:000012">
    <property type="entry name" value="Protease 3"/>
    <property type="match status" value="1"/>
</dbReference>
<dbReference type="GO" id="GO:0005739">
    <property type="term" value="C:mitochondrion"/>
    <property type="evidence" value="ECO:0007669"/>
    <property type="project" value="TreeGrafter"/>
</dbReference>
<evidence type="ECO:0000256" key="5">
    <source>
        <dbReference type="ARBA" id="ARBA00022801"/>
    </source>
</evidence>
<dbReference type="Pfam" id="PF05193">
    <property type="entry name" value="Peptidase_M16_C"/>
    <property type="match status" value="1"/>
</dbReference>
<keyword evidence="5" id="KW-0378">Hydrolase</keyword>
<feature type="region of interest" description="Disordered" evidence="8">
    <location>
        <begin position="588"/>
        <end position="617"/>
    </location>
</feature>
<comment type="similarity">
    <text evidence="2">Belongs to the peptidase M16 family.</text>
</comment>
<evidence type="ECO:0000256" key="1">
    <source>
        <dbReference type="ARBA" id="ARBA00001947"/>
    </source>
</evidence>
<dbReference type="GO" id="GO:0005829">
    <property type="term" value="C:cytosol"/>
    <property type="evidence" value="ECO:0007669"/>
    <property type="project" value="TreeGrafter"/>
</dbReference>
<dbReference type="GO" id="GO:0051603">
    <property type="term" value="P:proteolysis involved in protein catabolic process"/>
    <property type="evidence" value="ECO:0007669"/>
    <property type="project" value="TreeGrafter"/>
</dbReference>
<dbReference type="PANTHER" id="PTHR43690:SF18">
    <property type="entry name" value="INSULIN-DEGRADING ENZYME-RELATED"/>
    <property type="match status" value="1"/>
</dbReference>
<name>A0A9W7F7B4_9STRA</name>
<dbReference type="GO" id="GO:0004222">
    <property type="term" value="F:metalloendopeptidase activity"/>
    <property type="evidence" value="ECO:0007669"/>
    <property type="project" value="UniProtKB-ARBA"/>
</dbReference>
<feature type="chain" id="PRO_5040990267" description="Insulysin" evidence="9">
    <location>
        <begin position="16"/>
        <end position="1107"/>
    </location>
</feature>
<dbReference type="InterPro" id="IPR011249">
    <property type="entry name" value="Metalloenz_LuxS/M16"/>
</dbReference>
<keyword evidence="9" id="KW-0732">Signal</keyword>
<evidence type="ECO:0000256" key="9">
    <source>
        <dbReference type="SAM" id="SignalP"/>
    </source>
</evidence>
<evidence type="ECO:0000259" key="11">
    <source>
        <dbReference type="Pfam" id="PF05193"/>
    </source>
</evidence>
<organism evidence="14 15">
    <name type="scientific">Triparma verrucosa</name>
    <dbReference type="NCBI Taxonomy" id="1606542"/>
    <lineage>
        <taxon>Eukaryota</taxon>
        <taxon>Sar</taxon>
        <taxon>Stramenopiles</taxon>
        <taxon>Ochrophyta</taxon>
        <taxon>Bolidophyceae</taxon>
        <taxon>Parmales</taxon>
        <taxon>Triparmaceae</taxon>
        <taxon>Triparma</taxon>
    </lineage>
</organism>
<dbReference type="InterPro" id="IPR032632">
    <property type="entry name" value="Peptidase_M16_M"/>
</dbReference>
<dbReference type="Pfam" id="PF00675">
    <property type="entry name" value="Peptidase_M16"/>
    <property type="match status" value="1"/>
</dbReference>
<keyword evidence="7" id="KW-0482">Metalloprotease</keyword>
<dbReference type="GO" id="GO:0046872">
    <property type="term" value="F:metal ion binding"/>
    <property type="evidence" value="ECO:0007669"/>
    <property type="project" value="UniProtKB-KW"/>
</dbReference>
<evidence type="ECO:0000313" key="14">
    <source>
        <dbReference type="EMBL" id="GMI05201.1"/>
    </source>
</evidence>
<evidence type="ECO:0000256" key="6">
    <source>
        <dbReference type="ARBA" id="ARBA00022833"/>
    </source>
</evidence>
<evidence type="ECO:0000259" key="12">
    <source>
        <dbReference type="Pfam" id="PF16187"/>
    </source>
</evidence>
<dbReference type="Pfam" id="PF16187">
    <property type="entry name" value="Peptidase_M16_M"/>
    <property type="match status" value="1"/>
</dbReference>
<accession>A0A9W7F7B4</accession>
<keyword evidence="6" id="KW-0862">Zinc</keyword>
<protein>
    <recommendedName>
        <fullName evidence="16">Insulysin</fullName>
    </recommendedName>
</protein>
<dbReference type="Gene3D" id="3.30.830.10">
    <property type="entry name" value="Metalloenzyme, LuxS/M16 peptidase-like"/>
    <property type="match status" value="4"/>
</dbReference>
<dbReference type="EMBL" id="BRXX01000327">
    <property type="protein sequence ID" value="GMI05201.1"/>
    <property type="molecule type" value="Genomic_DNA"/>
</dbReference>
<dbReference type="InterPro" id="IPR011765">
    <property type="entry name" value="Pept_M16_N"/>
</dbReference>
<comment type="cofactor">
    <cofactor evidence="1">
        <name>Zn(2+)</name>
        <dbReference type="ChEBI" id="CHEBI:29105"/>
    </cofactor>
</comment>
<dbReference type="InterPro" id="IPR050626">
    <property type="entry name" value="Peptidase_M16"/>
</dbReference>
<dbReference type="Proteomes" id="UP001165160">
    <property type="component" value="Unassembled WGS sequence"/>
</dbReference>
<dbReference type="AlphaFoldDB" id="A0A9W7F7B4"/>
<evidence type="ECO:0000313" key="15">
    <source>
        <dbReference type="Proteomes" id="UP001165160"/>
    </source>
</evidence>
<keyword evidence="4" id="KW-0479">Metal-binding</keyword>
<dbReference type="SUPFAM" id="SSF63411">
    <property type="entry name" value="LuxS/MPP-like metallohydrolase"/>
    <property type="match status" value="4"/>
</dbReference>
<evidence type="ECO:0000256" key="4">
    <source>
        <dbReference type="ARBA" id="ARBA00022723"/>
    </source>
</evidence>
<evidence type="ECO:0000256" key="2">
    <source>
        <dbReference type="ARBA" id="ARBA00007261"/>
    </source>
</evidence>
<evidence type="ECO:0008006" key="16">
    <source>
        <dbReference type="Google" id="ProtNLM"/>
    </source>
</evidence>
<evidence type="ECO:0000256" key="3">
    <source>
        <dbReference type="ARBA" id="ARBA00022670"/>
    </source>
</evidence>
<keyword evidence="15" id="KW-1185">Reference proteome</keyword>
<dbReference type="InterPro" id="IPR007863">
    <property type="entry name" value="Peptidase_M16_C"/>
</dbReference>
<feature type="signal peptide" evidence="9">
    <location>
        <begin position="1"/>
        <end position="15"/>
    </location>
</feature>
<keyword evidence="3" id="KW-0645">Protease</keyword>
<dbReference type="PANTHER" id="PTHR43690">
    <property type="entry name" value="NARDILYSIN"/>
    <property type="match status" value="1"/>
</dbReference>
<evidence type="ECO:0000259" key="13">
    <source>
        <dbReference type="Pfam" id="PF22456"/>
    </source>
</evidence>
<evidence type="ECO:0000256" key="7">
    <source>
        <dbReference type="ARBA" id="ARBA00023049"/>
    </source>
</evidence>
<evidence type="ECO:0000256" key="8">
    <source>
        <dbReference type="SAM" id="MobiDB-lite"/>
    </source>
</evidence>
<comment type="caution">
    <text evidence="14">The sequence shown here is derived from an EMBL/GenBank/DDBJ whole genome shotgun (WGS) entry which is preliminary data.</text>
</comment>
<feature type="domain" description="Coenzyme PQQ synthesis protein F-like C-terminal lobe" evidence="13">
    <location>
        <begin position="907"/>
        <end position="1007"/>
    </location>
</feature>
<feature type="domain" description="Peptidase M16 middle/third" evidence="12">
    <location>
        <begin position="449"/>
        <end position="777"/>
    </location>
</feature>
<dbReference type="Pfam" id="PF22456">
    <property type="entry name" value="PqqF-like_C_4"/>
    <property type="match status" value="1"/>
</dbReference>
<evidence type="ECO:0000259" key="10">
    <source>
        <dbReference type="Pfam" id="PF00675"/>
    </source>
</evidence>
<dbReference type="GO" id="GO:0043171">
    <property type="term" value="P:peptide catabolic process"/>
    <property type="evidence" value="ECO:0007669"/>
    <property type="project" value="TreeGrafter"/>
</dbReference>
<gene>
    <name evidence="14" type="ORF">TrVE_jg12428</name>
</gene>
<sequence>MQILLVLLAVATCEAFATPVRPGFGKITRFSSTSAKSSTTSADTTTNTNYEIISDDESFKRPLLDARSYRHIKIGSNDLEVLLVSHPETDIESASTHVKCGHFMDPVSRPGLAHFHEHMLFLGTEKYPGEDDYEAYLAENGGMSNAYTDMEDTNYYFSLNTKNPDGLKNALDRLSRFFIDPLFTPGAVERELLAVDSEFYNSVNDDNWRSFQLMKHTSNQKHPFSKFGCGNYKTLTNGGDKNLGEASKNGVGSNPRDALKKFWEEQYHAGNVRLVVVGKNSLDELSEMVTETFSEVRPAPKNFEPYSGTPGEKVFPEGTSLGLIREVRPVKDRRSIKISFDIPSCKTEGSRESKPHRILSHLIGYEGPGSFHDVMVGEGFVRGVSAGIGIDGSDFSLFTISISLTEKGSASTDTVIESFFQWLALIKSTPLELFEEYHEEQQSLANMFFKFSENGDPTSFASSSAEVLFKYPASELLTGPSLLKEFNPALFSTYLSRFDPSNSIVTISDPSLDPELPSDKDNVDKLVTAAGQKWDVEPWYRAPYRQALLSAEAKSKLADPPKMDGRFKLPAKNPFIPDSFSIVKADGTRAEPEELVTKTPPINPNESRAENPPKQRNIHPNVRLFYKNMAKTYPTPKAVSYVHLTSPETYSSPRTMTLMRIFERVLREDLNTYSYDASLAGLNYNVACHPTGFRIVVSGWSEKLDELLETVVGRIKTLIDDMINHDDTPTPLSRSYETQAEGLRIETKNFGLDPPYEIANYNSRYLLEDRVWHVDEYEEVMKDGVGINECGKVAKECFMGKLNVNSLYMGNVDEAGAEKMINIVEKDFKLSQNQLESGKFPQFYSLQMPTKSEAAELFASDESEVAFPMVVQEMAKSTDESNSAIEYNLQAGSEADLGFDGVAILELICHMAYTSAYNQLRTKEQLGYIVSAYLRKTQGGGMGLGVTVQSQEKTPPELQERIEKWLSLFRQELEEMDEDRVKAEGAAVVAQLTEKDMKLSHSVGRAWGEISTLETHPDKALCWDRLERIADAIRKEPYLKKKIVEKWDEWFCGDSRGMVAWIWEGGEEGKQEFEKRKGAAGILSSREEVFETKQKFAKYDNDGLVVN</sequence>